<dbReference type="Gene3D" id="3.40.630.30">
    <property type="match status" value="1"/>
</dbReference>
<feature type="domain" description="N-acetyltransferase" evidence="1">
    <location>
        <begin position="34"/>
        <end position="171"/>
    </location>
</feature>
<sequence length="171" mass="18874">MPLTTPSTERYDEFCALVTEFDGASLEGSGFFGDNQPVLTEEGYRAWVSTLTEEADPSTPPLPGRVKCSYFWITDDDGAWVGFLALRRSLNDYLREQGGHIGYSVRPTRRREGHAGAALREALVEAAALGLDRVLITCDDDNVASARTIESCGGVQEDTRHGKRRYWVATP</sequence>
<dbReference type="InterPro" id="IPR016181">
    <property type="entry name" value="Acyl_CoA_acyltransferase"/>
</dbReference>
<dbReference type="SUPFAM" id="SSF55729">
    <property type="entry name" value="Acyl-CoA N-acyltransferases (Nat)"/>
    <property type="match status" value="1"/>
</dbReference>
<dbReference type="RefSeq" id="WP_343991808.1">
    <property type="nucleotide sequence ID" value="NZ_BAAALG010000003.1"/>
</dbReference>
<proteinExistence type="predicted"/>
<organism evidence="2 3">
    <name type="scientific">Nocardioides dubius</name>
    <dbReference type="NCBI Taxonomy" id="317019"/>
    <lineage>
        <taxon>Bacteria</taxon>
        <taxon>Bacillati</taxon>
        <taxon>Actinomycetota</taxon>
        <taxon>Actinomycetes</taxon>
        <taxon>Propionibacteriales</taxon>
        <taxon>Nocardioidaceae</taxon>
        <taxon>Nocardioides</taxon>
    </lineage>
</organism>
<protein>
    <submittedName>
        <fullName evidence="2">GNAT family N-acetyltransferase</fullName>
    </submittedName>
</protein>
<dbReference type="PANTHER" id="PTHR39173">
    <property type="entry name" value="ACETYLTRANSFERASE"/>
    <property type="match status" value="1"/>
</dbReference>
<comment type="caution">
    <text evidence="2">The sequence shown here is derived from an EMBL/GenBank/DDBJ whole genome shotgun (WGS) entry which is preliminary data.</text>
</comment>
<dbReference type="EMBL" id="BAAALG010000003">
    <property type="protein sequence ID" value="GAA1095276.1"/>
    <property type="molecule type" value="Genomic_DNA"/>
</dbReference>
<evidence type="ECO:0000313" key="3">
    <source>
        <dbReference type="Proteomes" id="UP001501581"/>
    </source>
</evidence>
<dbReference type="PANTHER" id="PTHR39173:SF1">
    <property type="entry name" value="ACETYLTRANSFERASE"/>
    <property type="match status" value="1"/>
</dbReference>
<dbReference type="Proteomes" id="UP001501581">
    <property type="component" value="Unassembled WGS sequence"/>
</dbReference>
<evidence type="ECO:0000259" key="1">
    <source>
        <dbReference type="PROSITE" id="PS51186"/>
    </source>
</evidence>
<evidence type="ECO:0000313" key="2">
    <source>
        <dbReference type="EMBL" id="GAA1095276.1"/>
    </source>
</evidence>
<gene>
    <name evidence="2" type="ORF">GCM10009668_09100</name>
</gene>
<name>A0ABP4E8K6_9ACTN</name>
<dbReference type="InterPro" id="IPR000182">
    <property type="entry name" value="GNAT_dom"/>
</dbReference>
<accession>A0ABP4E8K6</accession>
<dbReference type="CDD" id="cd04301">
    <property type="entry name" value="NAT_SF"/>
    <property type="match status" value="1"/>
</dbReference>
<reference evidence="3" key="1">
    <citation type="journal article" date="2019" name="Int. J. Syst. Evol. Microbiol.">
        <title>The Global Catalogue of Microorganisms (GCM) 10K type strain sequencing project: providing services to taxonomists for standard genome sequencing and annotation.</title>
        <authorList>
            <consortium name="The Broad Institute Genomics Platform"/>
            <consortium name="The Broad Institute Genome Sequencing Center for Infectious Disease"/>
            <person name="Wu L."/>
            <person name="Ma J."/>
        </authorList>
    </citation>
    <scope>NUCLEOTIDE SEQUENCE [LARGE SCALE GENOMIC DNA]</scope>
    <source>
        <strain evidence="3">JCM 13008</strain>
    </source>
</reference>
<dbReference type="Pfam" id="PF13302">
    <property type="entry name" value="Acetyltransf_3"/>
    <property type="match status" value="1"/>
</dbReference>
<dbReference type="PROSITE" id="PS51186">
    <property type="entry name" value="GNAT"/>
    <property type="match status" value="1"/>
</dbReference>
<keyword evidence="3" id="KW-1185">Reference proteome</keyword>